<evidence type="ECO:0000256" key="2">
    <source>
        <dbReference type="ARBA" id="ARBA00022803"/>
    </source>
</evidence>
<dbReference type="Pfam" id="PF07719">
    <property type="entry name" value="TPR_2"/>
    <property type="match status" value="1"/>
</dbReference>
<dbReference type="SUPFAM" id="SSF48452">
    <property type="entry name" value="TPR-like"/>
    <property type="match status" value="1"/>
</dbReference>
<reference evidence="3" key="1">
    <citation type="journal article" date="2014" name="Front. Microbiol.">
        <title>High frequency of phylogenetically diverse reductive dehalogenase-homologous genes in deep subseafloor sedimentary metagenomes.</title>
        <authorList>
            <person name="Kawai M."/>
            <person name="Futagami T."/>
            <person name="Toyoda A."/>
            <person name="Takaki Y."/>
            <person name="Nishi S."/>
            <person name="Hori S."/>
            <person name="Arai W."/>
            <person name="Tsubouchi T."/>
            <person name="Morono Y."/>
            <person name="Uchiyama I."/>
            <person name="Ito T."/>
            <person name="Fujiyama A."/>
            <person name="Inagaki F."/>
            <person name="Takami H."/>
        </authorList>
    </citation>
    <scope>NUCLEOTIDE SEQUENCE</scope>
    <source>
        <strain evidence="3">Expedition CK06-06</strain>
    </source>
</reference>
<dbReference type="Pfam" id="PF13431">
    <property type="entry name" value="TPR_17"/>
    <property type="match status" value="1"/>
</dbReference>
<name>X1PM76_9ZZZZ</name>
<evidence type="ECO:0000313" key="3">
    <source>
        <dbReference type="EMBL" id="GAI57377.1"/>
    </source>
</evidence>
<keyword evidence="2" id="KW-0802">TPR repeat</keyword>
<dbReference type="SMART" id="SM00028">
    <property type="entry name" value="TPR"/>
    <property type="match status" value="3"/>
</dbReference>
<dbReference type="InterPro" id="IPR051685">
    <property type="entry name" value="Ycf3/AcsC/BcsC/TPR_MFPF"/>
</dbReference>
<dbReference type="PROSITE" id="PS50293">
    <property type="entry name" value="TPR_REGION"/>
    <property type="match status" value="1"/>
</dbReference>
<dbReference type="AlphaFoldDB" id="X1PM76"/>
<dbReference type="EMBL" id="BARV01039477">
    <property type="protein sequence ID" value="GAI57377.1"/>
    <property type="molecule type" value="Genomic_DNA"/>
</dbReference>
<dbReference type="PROSITE" id="PS50005">
    <property type="entry name" value="TPR"/>
    <property type="match status" value="2"/>
</dbReference>
<dbReference type="InterPro" id="IPR019734">
    <property type="entry name" value="TPR_rpt"/>
</dbReference>
<dbReference type="InterPro" id="IPR013105">
    <property type="entry name" value="TPR_2"/>
</dbReference>
<dbReference type="PANTHER" id="PTHR44943:SF8">
    <property type="entry name" value="TPR REPEAT-CONTAINING PROTEIN MJ0263"/>
    <property type="match status" value="1"/>
</dbReference>
<comment type="caution">
    <text evidence="3">The sequence shown here is derived from an EMBL/GenBank/DDBJ whole genome shotgun (WGS) entry which is preliminary data.</text>
</comment>
<gene>
    <name evidence="3" type="ORF">S06H3_60504</name>
</gene>
<dbReference type="PANTHER" id="PTHR44943">
    <property type="entry name" value="CELLULOSE SYNTHASE OPERON PROTEIN C"/>
    <property type="match status" value="1"/>
</dbReference>
<dbReference type="InterPro" id="IPR011990">
    <property type="entry name" value="TPR-like_helical_dom_sf"/>
</dbReference>
<feature type="non-terminal residue" evidence="3">
    <location>
        <position position="1"/>
    </location>
</feature>
<proteinExistence type="predicted"/>
<keyword evidence="1" id="KW-0677">Repeat</keyword>
<protein>
    <submittedName>
        <fullName evidence="3">Uncharacterized protein</fullName>
    </submittedName>
</protein>
<sequence>ILPSQIHLYLTNDNMKSKVIALIDEMMKRFPQERKSLYQLKSFTYYTMGKDMELIKTLEEALDFYPDSPGLLNNRAISLSKIGRYDEAIETIENAIELEPLDANLYDTYGEVLMNSENYKGAIEKFTQALEVNPRGWFAFHTFIKLAQSYKHLGMRVEAATCYEKAKMLTEKVIPGKRKLYMDHL</sequence>
<dbReference type="Gene3D" id="1.25.40.10">
    <property type="entry name" value="Tetratricopeptide repeat domain"/>
    <property type="match status" value="1"/>
</dbReference>
<feature type="non-terminal residue" evidence="3">
    <location>
        <position position="185"/>
    </location>
</feature>
<accession>X1PM76</accession>
<evidence type="ECO:0000256" key="1">
    <source>
        <dbReference type="ARBA" id="ARBA00022737"/>
    </source>
</evidence>
<organism evidence="3">
    <name type="scientific">marine sediment metagenome</name>
    <dbReference type="NCBI Taxonomy" id="412755"/>
    <lineage>
        <taxon>unclassified sequences</taxon>
        <taxon>metagenomes</taxon>
        <taxon>ecological metagenomes</taxon>
    </lineage>
</organism>